<keyword evidence="3 7" id="KW-0732">Signal</keyword>
<evidence type="ECO:0000259" key="11">
    <source>
        <dbReference type="Pfam" id="PF18404"/>
    </source>
</evidence>
<dbReference type="InterPro" id="IPR029044">
    <property type="entry name" value="Nucleotide-diphossugar_trans"/>
</dbReference>
<dbReference type="VEuPathDB" id="FungiDB:YALI0_C12661g"/>
<dbReference type="InterPro" id="IPR009448">
    <property type="entry name" value="UDP-g_GGtrans"/>
</dbReference>
<dbReference type="Pfam" id="PF18401">
    <property type="entry name" value="Thioredoxin_13"/>
    <property type="match status" value="1"/>
</dbReference>
<dbReference type="Pfam" id="PF18402">
    <property type="entry name" value="Thioredoxin_14"/>
    <property type="match status" value="1"/>
</dbReference>
<dbReference type="GO" id="GO:0018279">
    <property type="term" value="P:protein N-linked glycosylation via asparagine"/>
    <property type="evidence" value="ECO:0007669"/>
    <property type="project" value="TreeGrafter"/>
</dbReference>
<evidence type="ECO:0000256" key="1">
    <source>
        <dbReference type="ARBA" id="ARBA00001913"/>
    </source>
</evidence>
<dbReference type="GO" id="GO:0003980">
    <property type="term" value="F:UDP-glucose:glycoprotein glucosyltransferase activity"/>
    <property type="evidence" value="ECO:0007669"/>
    <property type="project" value="InterPro"/>
</dbReference>
<dbReference type="PANTHER" id="PTHR11226:SF0">
    <property type="entry name" value="UDP-GLUCOSE:GLYCOPROTEIN GLUCOSYLTRANSFERASE"/>
    <property type="match status" value="1"/>
</dbReference>
<feature type="domain" description="UGGT thioredoxin-like" evidence="10">
    <location>
        <begin position="385"/>
        <end position="611"/>
    </location>
</feature>
<evidence type="ECO:0000256" key="3">
    <source>
        <dbReference type="ARBA" id="ARBA00022729"/>
    </source>
</evidence>
<sequence length="1470" mass="165667">MKLLKYAAAALFASSVAANVTVELKAQWQSDFLLELVETLSTEHTYFDFINHIAEQVEDGANYTDKEWYDNLTAFAASKSEISDFQKSLTDAALAFRRESPLIETFYQLGDSQESECDIFFTYNGKKYCDSNDLFTLKTTKMPKNPSVYFFDHVARSVQANKHLKNIPVTVLYADLRSPEFPLFHKILYQEAQDGKMVYILRYRRSDRSERVTMTGYGAELSLKKTDYLVLDDDANTEKLTDNKNPVYTKRELQNIGLNAAQFVLNHRKDPEAALKALKEVSFDFPLLSSSLNNTKPVKGFQKALQENTAAGDFMPGANQMFVNGALLSTSASNLQSLFDLVALEHSRLEVLAKTLKGAISAEQLASILNDYPLQHALESQPQRIDYRDADALLWLNNLATDIQYQEWPRSVASLLQNQINLAHNAQTVVMPFNMDDFADVKVDKETGELINMHPINRGKLTVLFTMLQRSMPIQFGVVPYGSTLKGKKLSQYLHYLARNVDATASLRFLFALGAGTPVEEIFTQIPAEITQESVDEALKEESYEPYVTASREWMKKLGMNEAQTQEPAFVMNGIVMPFSEKWQNLVGARFQQDLPEMLKLVQKQIIKVSKEAPVGEDDEDEDDENAGNPVDKYFANHEIKDLLVEGSPTRRNLILSPASFTNLQYLESDLNLKDVSTATIAGTTASIFSNSILAGNFASTQFVSQLLALIEAQQEEKDRFAFRTQFVHIGQTDSAKGQVINGVVQKLTELAGEEQVSLLKDALAYLEGDNASFSAKKVPFDKTITASEEVKYLKQFKTTESSTLLIIDGLVNDISSKAMLLDKSEVIALYEREAVRRLELTSVALSDLKLLTKSVENNLDLAKVHIPLAKIFYGDATEQESTLYDVRAFHHIRWNKDVSSFVLGDESTSLVKIVAAVDVLSDGGQRLVSQIEAISKVTGVSVRVFPSPKAPDARQEPTLPLKRFYRAHNSVVPEFDAEGAHKVPNLNFEGLPAQNLLTFGLDAPSSWIAMPADNTHDLDNILLEEDSEDFVDASYSLQNILIEGSIIDITKNSYAPGTDLLLKSTLTGESSDTLVMSNLGYFQLQAGPGLWELNLGPSASDVYETEHEVIIPVTDVLGPHISLSMERKKGKENVVVGASQDKAKLWSKLKKSTGVSTKKQADINIFTVASGHLYERFLSIMTASVMAHTDHTVKFWLIENFLSASFKAFLPHLAAHYGFEYELVTYQWPHWLRGQTEKQRQIWGYKILFLDVLFPQDLERVIFIDSDQIVRTDLYELVEMDLEGAPYGFTPMCDSRKEMDGFRFWKQGYWDTFLGDDLVYHISALFVVDLKVFRAQQIGDRLRVHYHQLSADPASLSNLDQDLPNNLQRQVPIFSLPQDWLWCETWCSDESLKTAKTIDMCNNPLTKEPKLDRARRQVPEWTKYDDEIRKLRKEAEGIEGKKKEEEERAGPVEVEVEIDEPEADLHDEL</sequence>
<dbReference type="InterPro" id="IPR040694">
    <property type="entry name" value="UGGT_TRXL_2"/>
</dbReference>
<dbReference type="Pfam" id="PF18404">
    <property type="entry name" value="Glyco_transf_24"/>
    <property type="match status" value="1"/>
</dbReference>
<dbReference type="EMBL" id="CP017555">
    <property type="protein sequence ID" value="AOW02772.1"/>
    <property type="molecule type" value="Genomic_DNA"/>
</dbReference>
<feature type="chain" id="PRO_5019539887" description="UDP-glucose:Glyco protein glucosyltransferase-domain-containing protein" evidence="7">
    <location>
        <begin position="19"/>
        <end position="1470"/>
    </location>
</feature>
<feature type="domain" description="UGGT thioredoxin-like" evidence="9">
    <location>
        <begin position="249"/>
        <end position="377"/>
    </location>
</feature>
<dbReference type="GeneID" id="2909509"/>
<dbReference type="UniPathway" id="UPA00378"/>
<proteinExistence type="predicted"/>
<dbReference type="eggNOG" id="KOG1879">
    <property type="taxonomic scope" value="Eukaryota"/>
</dbReference>
<feature type="region of interest" description="Disordered" evidence="6">
    <location>
        <begin position="1434"/>
        <end position="1470"/>
    </location>
</feature>
<feature type="signal peptide" evidence="7">
    <location>
        <begin position="1"/>
        <end position="18"/>
    </location>
</feature>
<dbReference type="InterPro" id="IPR040497">
    <property type="entry name" value="Glyco_transf_24"/>
</dbReference>
<keyword evidence="5" id="KW-0325">Glycoprotein</keyword>
<comment type="subcellular location">
    <subcellularLocation>
        <location evidence="2">Endoplasmic reticulum lumen</location>
    </subcellularLocation>
</comment>
<evidence type="ECO:0000313" key="13">
    <source>
        <dbReference type="Proteomes" id="UP000182444"/>
    </source>
</evidence>
<evidence type="ECO:0000313" key="12">
    <source>
        <dbReference type="EMBL" id="AOW02772.1"/>
    </source>
</evidence>
<dbReference type="InterPro" id="IPR040693">
    <property type="entry name" value="UGGT_TRXL_1"/>
</dbReference>
<dbReference type="PANTHER" id="PTHR11226">
    <property type="entry name" value="UDP-GLUCOSE GLYCOPROTEIN:GLUCOSYLTRANSFERASE"/>
    <property type="match status" value="1"/>
</dbReference>
<dbReference type="Pfam" id="PF18400">
    <property type="entry name" value="Thioredoxin_12"/>
    <property type="match status" value="1"/>
</dbReference>
<dbReference type="KEGG" id="yli:2909509"/>
<dbReference type="FunFam" id="3.90.550.10:FF:000065">
    <property type="entry name" value="UDP-glucose:glycoprotein glucosyltransferase, putative"/>
    <property type="match status" value="1"/>
</dbReference>
<dbReference type="Pfam" id="PF06427">
    <property type="entry name" value="UDP-g_GGTase"/>
    <property type="match status" value="1"/>
</dbReference>
<keyword evidence="4" id="KW-0256">Endoplasmic reticulum</keyword>
<reference evidence="12 13" key="1">
    <citation type="journal article" date="2016" name="PLoS ONE">
        <title>Sequence Assembly of Yarrowia lipolytica Strain W29/CLIB89 Shows Transposable Element Diversity.</title>
        <authorList>
            <person name="Magnan C."/>
            <person name="Yu J."/>
            <person name="Chang I."/>
            <person name="Jahn E."/>
            <person name="Kanomata Y."/>
            <person name="Wu J."/>
            <person name="Zeller M."/>
            <person name="Oakes M."/>
            <person name="Baldi P."/>
            <person name="Sandmeyer S."/>
        </authorList>
    </citation>
    <scope>NUCLEOTIDE SEQUENCE [LARGE SCALE GENOMIC DNA]</scope>
    <source>
        <strain evidence="13">CLIB89(W29)</strain>
    </source>
</reference>
<feature type="domain" description="UGGT thioredoxin-like" evidence="8">
    <location>
        <begin position="32"/>
        <end position="210"/>
    </location>
</feature>
<evidence type="ECO:0000259" key="8">
    <source>
        <dbReference type="Pfam" id="PF18400"/>
    </source>
</evidence>
<dbReference type="InterPro" id="IPR040692">
    <property type="entry name" value="UGGT_TRXL_3"/>
</dbReference>
<evidence type="ECO:0000256" key="7">
    <source>
        <dbReference type="SAM" id="SignalP"/>
    </source>
</evidence>
<feature type="region of interest" description="Disordered" evidence="6">
    <location>
        <begin position="612"/>
        <end position="631"/>
    </location>
</feature>
<dbReference type="GO" id="GO:0005788">
    <property type="term" value="C:endoplasmic reticulum lumen"/>
    <property type="evidence" value="ECO:0007669"/>
    <property type="project" value="UniProtKB-SubCell"/>
</dbReference>
<evidence type="ECO:0008006" key="14">
    <source>
        <dbReference type="Google" id="ProtNLM"/>
    </source>
</evidence>
<dbReference type="SUPFAM" id="SSF53448">
    <property type="entry name" value="Nucleotide-diphospho-sugar transferases"/>
    <property type="match status" value="1"/>
</dbReference>
<dbReference type="Proteomes" id="UP000182444">
    <property type="component" value="Chromosome 1C"/>
</dbReference>
<gene>
    <name evidence="12" type="ORF">YALI1_C17848g</name>
</gene>
<evidence type="ECO:0000256" key="5">
    <source>
        <dbReference type="ARBA" id="ARBA00023180"/>
    </source>
</evidence>
<comment type="cofactor">
    <cofactor evidence="1">
        <name>Ca(2+)</name>
        <dbReference type="ChEBI" id="CHEBI:29108"/>
    </cofactor>
</comment>
<dbReference type="CDD" id="cd06432">
    <property type="entry name" value="GT8_HUGT1_C_like"/>
    <property type="match status" value="1"/>
</dbReference>
<feature type="domain" description="Glucosyltransferase 24 catalytic" evidence="11">
    <location>
        <begin position="1164"/>
        <end position="1432"/>
    </location>
</feature>
<evidence type="ECO:0000259" key="10">
    <source>
        <dbReference type="Pfam" id="PF18402"/>
    </source>
</evidence>
<feature type="compositionally biased region" description="Acidic residues" evidence="6">
    <location>
        <begin position="615"/>
        <end position="626"/>
    </location>
</feature>
<accession>A0A1D8NAW6</accession>
<dbReference type="Gene3D" id="3.90.550.10">
    <property type="entry name" value="Spore Coat Polysaccharide Biosynthesis Protein SpsA, Chain A"/>
    <property type="match status" value="1"/>
</dbReference>
<evidence type="ECO:0000259" key="9">
    <source>
        <dbReference type="Pfam" id="PF18401"/>
    </source>
</evidence>
<evidence type="ECO:0000256" key="4">
    <source>
        <dbReference type="ARBA" id="ARBA00022824"/>
    </source>
</evidence>
<evidence type="ECO:0000256" key="6">
    <source>
        <dbReference type="SAM" id="MobiDB-lite"/>
    </source>
</evidence>
<organism evidence="12 13">
    <name type="scientific">Yarrowia lipolytica</name>
    <name type="common">Candida lipolytica</name>
    <dbReference type="NCBI Taxonomy" id="4952"/>
    <lineage>
        <taxon>Eukaryota</taxon>
        <taxon>Fungi</taxon>
        <taxon>Dikarya</taxon>
        <taxon>Ascomycota</taxon>
        <taxon>Saccharomycotina</taxon>
        <taxon>Dipodascomycetes</taxon>
        <taxon>Dipodascales</taxon>
        <taxon>Dipodascales incertae sedis</taxon>
        <taxon>Yarrowia</taxon>
    </lineage>
</organism>
<dbReference type="RefSeq" id="XP_501771.3">
    <property type="nucleotide sequence ID" value="XM_501771.3"/>
</dbReference>
<name>A0A1D8NAW6_YARLL</name>
<dbReference type="VEuPathDB" id="FungiDB:YALI1_C17848g"/>
<feature type="compositionally biased region" description="Basic and acidic residues" evidence="6">
    <location>
        <begin position="1434"/>
        <end position="1451"/>
    </location>
</feature>
<evidence type="ECO:0000256" key="2">
    <source>
        <dbReference type="ARBA" id="ARBA00004319"/>
    </source>
</evidence>
<protein>
    <recommendedName>
        <fullName evidence="14">UDP-glucose:Glyco protein glucosyltransferase-domain-containing protein</fullName>
    </recommendedName>
</protein>
<dbReference type="GO" id="GO:0051082">
    <property type="term" value="F:unfolded protein binding"/>
    <property type="evidence" value="ECO:0007669"/>
    <property type="project" value="TreeGrafter"/>
</dbReference>
<dbReference type="GO" id="GO:0036503">
    <property type="term" value="P:ERAD pathway"/>
    <property type="evidence" value="ECO:0007669"/>
    <property type="project" value="TreeGrafter"/>
</dbReference>